<dbReference type="InterPro" id="IPR050832">
    <property type="entry name" value="Bact_Acetyltransf"/>
</dbReference>
<sequence>MTDPSPVVLRPATPDDVPALVALNDAAHPAVPITSEAEMAALLAGAELPVVAVDPERPDVPLAMILAFGPGADYASENYAWFESRGYDHLYVDRIVVGEGSRDRGLGRLLYAHVFSAARLTQRAVVTCEVNLDPPNPGSLRFHTRLGFAAQGEQATKGGSVRVVMLSAPATTTIS</sequence>
<protein>
    <recommendedName>
        <fullName evidence="3">N-acetyltransferase domain-containing protein</fullName>
    </recommendedName>
</protein>
<keyword evidence="5" id="KW-1185">Reference proteome</keyword>
<dbReference type="GO" id="GO:0016747">
    <property type="term" value="F:acyltransferase activity, transferring groups other than amino-acyl groups"/>
    <property type="evidence" value="ECO:0007669"/>
    <property type="project" value="InterPro"/>
</dbReference>
<dbReference type="AlphaFoldDB" id="A0A2M9CPE3"/>
<evidence type="ECO:0000256" key="1">
    <source>
        <dbReference type="ARBA" id="ARBA00022679"/>
    </source>
</evidence>
<accession>A0A2M9CPE3</accession>
<evidence type="ECO:0000313" key="4">
    <source>
        <dbReference type="EMBL" id="PJJ73770.1"/>
    </source>
</evidence>
<dbReference type="RefSeq" id="WP_100422480.1">
    <property type="nucleotide sequence ID" value="NZ_BOOX01000019.1"/>
</dbReference>
<dbReference type="InterPro" id="IPR016181">
    <property type="entry name" value="Acyl_CoA_acyltransferase"/>
</dbReference>
<dbReference type="Gene3D" id="3.40.630.30">
    <property type="match status" value="1"/>
</dbReference>
<keyword evidence="1" id="KW-0808">Transferase</keyword>
<keyword evidence="2" id="KW-0012">Acyltransferase</keyword>
<dbReference type="PANTHER" id="PTHR43877:SF2">
    <property type="entry name" value="AMINOALKYLPHOSPHONATE N-ACETYLTRANSFERASE-RELATED"/>
    <property type="match status" value="1"/>
</dbReference>
<evidence type="ECO:0000313" key="5">
    <source>
        <dbReference type="Proteomes" id="UP000231693"/>
    </source>
</evidence>
<reference evidence="4 5" key="1">
    <citation type="submission" date="2017-11" db="EMBL/GenBank/DDBJ databases">
        <title>Genomic Encyclopedia of Archaeal and Bacterial Type Strains, Phase II (KMG-II): From Individual Species to Whole Genera.</title>
        <authorList>
            <person name="Goeker M."/>
        </authorList>
    </citation>
    <scope>NUCLEOTIDE SEQUENCE [LARGE SCALE GENOMIC DNA]</scope>
    <source>
        <strain evidence="4 5">DSM 25478</strain>
    </source>
</reference>
<dbReference type="CDD" id="cd04301">
    <property type="entry name" value="NAT_SF"/>
    <property type="match status" value="1"/>
</dbReference>
<evidence type="ECO:0000259" key="3">
    <source>
        <dbReference type="PROSITE" id="PS51186"/>
    </source>
</evidence>
<dbReference type="InterPro" id="IPR016890">
    <property type="entry name" value="UCP028520"/>
</dbReference>
<name>A0A2M9CPE3_9CELL</name>
<proteinExistence type="predicted"/>
<dbReference type="OrthoDB" id="6182349at2"/>
<dbReference type="InterPro" id="IPR000182">
    <property type="entry name" value="GNAT_dom"/>
</dbReference>
<dbReference type="SUPFAM" id="SSF55729">
    <property type="entry name" value="Acyl-CoA N-acyltransferases (Nat)"/>
    <property type="match status" value="1"/>
</dbReference>
<dbReference type="Proteomes" id="UP000231693">
    <property type="component" value="Unassembled WGS sequence"/>
</dbReference>
<dbReference type="PANTHER" id="PTHR43877">
    <property type="entry name" value="AMINOALKYLPHOSPHONATE N-ACETYLTRANSFERASE-RELATED-RELATED"/>
    <property type="match status" value="1"/>
</dbReference>
<comment type="caution">
    <text evidence="4">The sequence shown here is derived from an EMBL/GenBank/DDBJ whole genome shotgun (WGS) entry which is preliminary data.</text>
</comment>
<dbReference type="Pfam" id="PF00583">
    <property type="entry name" value="Acetyltransf_1"/>
    <property type="match status" value="1"/>
</dbReference>
<dbReference type="PROSITE" id="PS51186">
    <property type="entry name" value="GNAT"/>
    <property type="match status" value="1"/>
</dbReference>
<feature type="domain" description="N-acetyltransferase" evidence="3">
    <location>
        <begin position="7"/>
        <end position="171"/>
    </location>
</feature>
<dbReference type="PIRSF" id="PIRSF028520">
    <property type="entry name" value="UCP028520"/>
    <property type="match status" value="1"/>
</dbReference>
<evidence type="ECO:0000256" key="2">
    <source>
        <dbReference type="ARBA" id="ARBA00023315"/>
    </source>
</evidence>
<organism evidence="4 5">
    <name type="scientific">Sediminihabitans luteus</name>
    <dbReference type="NCBI Taxonomy" id="1138585"/>
    <lineage>
        <taxon>Bacteria</taxon>
        <taxon>Bacillati</taxon>
        <taxon>Actinomycetota</taxon>
        <taxon>Actinomycetes</taxon>
        <taxon>Micrococcales</taxon>
        <taxon>Cellulomonadaceae</taxon>
        <taxon>Sediminihabitans</taxon>
    </lineage>
</organism>
<dbReference type="EMBL" id="PGFE01000002">
    <property type="protein sequence ID" value="PJJ73770.1"/>
    <property type="molecule type" value="Genomic_DNA"/>
</dbReference>
<gene>
    <name evidence="4" type="ORF">CLV28_1248</name>
</gene>